<comment type="caution">
    <text evidence="11">The sequence shown here is derived from an EMBL/GenBank/DDBJ whole genome shotgun (WGS) entry which is preliminary data.</text>
</comment>
<evidence type="ECO:0000256" key="3">
    <source>
        <dbReference type="ARBA" id="ARBA00023157"/>
    </source>
</evidence>
<feature type="disulfide bond" evidence="9">
    <location>
        <begin position="178"/>
        <end position="242"/>
    </location>
</feature>
<feature type="disulfide bond" evidence="9">
    <location>
        <begin position="222"/>
        <end position="232"/>
    </location>
</feature>
<evidence type="ECO:0000256" key="8">
    <source>
        <dbReference type="ARBA" id="ARBA00069168"/>
    </source>
</evidence>
<dbReference type="GO" id="GO:0016020">
    <property type="term" value="C:membrane"/>
    <property type="evidence" value="ECO:0007669"/>
    <property type="project" value="InterPro"/>
</dbReference>
<comment type="caution">
    <text evidence="9">Lacks conserved residue(s) required for the propagation of feature annotation.</text>
</comment>
<dbReference type="PANTHER" id="PTHR19331:SF487">
    <property type="entry name" value="SOLUBLE SCAVENGER RECEPTOR CYSTEINE-RICH DOMAIN-CONTAINING PROTEIN SSC5D"/>
    <property type="match status" value="1"/>
</dbReference>
<feature type="domain" description="SRCR" evidence="10">
    <location>
        <begin position="1"/>
        <end position="33"/>
    </location>
</feature>
<keyword evidence="4" id="KW-0675">Receptor</keyword>
<dbReference type="OrthoDB" id="536948at2759"/>
<dbReference type="FunFam" id="3.10.250.10:FF:000007">
    <property type="entry name" value="Soluble scavenger receptor cysteine-rich domain-containing protein SSC5D"/>
    <property type="match status" value="3"/>
</dbReference>
<proteinExistence type="predicted"/>
<dbReference type="PROSITE" id="PS00420">
    <property type="entry name" value="SRCR_1"/>
    <property type="match status" value="4"/>
</dbReference>
<feature type="non-terminal residue" evidence="11">
    <location>
        <position position="1"/>
    </location>
</feature>
<evidence type="ECO:0000256" key="7">
    <source>
        <dbReference type="ARBA" id="ARBA00064153"/>
    </source>
</evidence>
<dbReference type="EMBL" id="WEIS01011913">
    <property type="protein sequence ID" value="NWI63094.1"/>
    <property type="molecule type" value="Genomic_DNA"/>
</dbReference>
<dbReference type="Proteomes" id="UP000660247">
    <property type="component" value="Unassembled WGS sequence"/>
</dbReference>
<comment type="subunit">
    <text evidence="7">Interacts with LGALS1 and laminin.</text>
</comment>
<keyword evidence="3 9" id="KW-1015">Disulfide bond</keyword>
<evidence type="ECO:0000256" key="9">
    <source>
        <dbReference type="PROSITE-ProRule" id="PRU00196"/>
    </source>
</evidence>
<feature type="domain" description="SRCR" evidence="10">
    <location>
        <begin position="153"/>
        <end position="253"/>
    </location>
</feature>
<feature type="non-terminal residue" evidence="11">
    <location>
        <position position="465"/>
    </location>
</feature>
<evidence type="ECO:0000256" key="1">
    <source>
        <dbReference type="ARBA" id="ARBA00022729"/>
    </source>
</evidence>
<feature type="disulfide bond" evidence="9">
    <location>
        <begin position="296"/>
        <end position="357"/>
    </location>
</feature>
<feature type="disulfide bond" evidence="9">
    <location>
        <begin position="2"/>
        <end position="12"/>
    </location>
</feature>
<feature type="disulfide bond" evidence="9">
    <location>
        <begin position="387"/>
        <end position="451"/>
    </location>
</feature>
<feature type="disulfide bond" evidence="9">
    <location>
        <begin position="81"/>
        <end position="142"/>
    </location>
</feature>
<dbReference type="AlphaFoldDB" id="A0A851D4K8"/>
<dbReference type="InterPro" id="IPR001190">
    <property type="entry name" value="SRCR"/>
</dbReference>
<dbReference type="InterPro" id="IPR036772">
    <property type="entry name" value="SRCR-like_dom_sf"/>
</dbReference>
<dbReference type="Gene3D" id="3.10.250.10">
    <property type="entry name" value="SRCR-like domain"/>
    <property type="match status" value="5"/>
</dbReference>
<evidence type="ECO:0000256" key="6">
    <source>
        <dbReference type="ARBA" id="ARBA00058074"/>
    </source>
</evidence>
<sequence length="465" mass="49190">NCRGTEAALAKCWASPWGESGCEHGKHARVVCSGSAVAGLAPVRLADGPGRCAGRVEVFHEEKWGTVCDDTWDFLDAKVVCRQLGCGTVLSAPRRARFGPGEGPVWLQDVRCQGTEAALSECRNKGWGGRGCNHREDASVVCSGSGISDLGSLRLANGSGQCSGRLEVLHDQRWGGICSDGWDLAEARVVCRQLGCGEPEAAVGSSQVGPGDGLIWVDAVECNGTEGALFECNVKLWGAKSCKSRMHAGVSCAAAEALRLVNGPHRCAGRVEVFHNHQWGTICDDGWDLKDAAVVCQQLGCGTAVSAPGLARFGQGSGPIWLDGLSCLGTEATLAECRLKPWGHHRCNHIEDAGVVCSGNPHHLLDGPNRCAGRVEVFHNQQWGTVCDDSWDLNDAAVVCRQLGCGRAEAAPGRARFGPGTGRIWLDDLECTGTEDSLAHCRARPWGQSNCQHEEDASVVCSGTS</sequence>
<evidence type="ECO:0000256" key="5">
    <source>
        <dbReference type="ARBA" id="ARBA00023180"/>
    </source>
</evidence>
<feature type="domain" description="SRCR" evidence="10">
    <location>
        <begin position="43"/>
        <end position="143"/>
    </location>
</feature>
<evidence type="ECO:0000256" key="2">
    <source>
        <dbReference type="ARBA" id="ARBA00022737"/>
    </source>
</evidence>
<accession>A0A851D4K8</accession>
<dbReference type="SMART" id="SM00202">
    <property type="entry name" value="SR"/>
    <property type="match status" value="4"/>
</dbReference>
<keyword evidence="12" id="KW-1185">Reference proteome</keyword>
<dbReference type="PROSITE" id="PS50287">
    <property type="entry name" value="SRCR_2"/>
    <property type="match status" value="5"/>
</dbReference>
<protein>
    <recommendedName>
        <fullName evidence="8">Soluble scavenger receptor cysteine-rich domain-containing protein SSC5D</fullName>
    </recommendedName>
</protein>
<gene>
    <name evidence="11" type="primary">Dmbt1_0</name>
    <name evidence="11" type="ORF">TODMEX_R00998</name>
</gene>
<dbReference type="SUPFAM" id="SSF56487">
    <property type="entry name" value="SRCR-like"/>
    <property type="match status" value="5"/>
</dbReference>
<keyword evidence="1" id="KW-0732">Signal</keyword>
<evidence type="ECO:0000259" key="10">
    <source>
        <dbReference type="PROSITE" id="PS50287"/>
    </source>
</evidence>
<feature type="domain" description="SRCR" evidence="10">
    <location>
        <begin position="362"/>
        <end position="462"/>
    </location>
</feature>
<feature type="disulfide bond" evidence="9">
    <location>
        <begin position="283"/>
        <end position="347"/>
    </location>
</feature>
<name>A0A851D4K8_TODME</name>
<keyword evidence="2" id="KW-0677">Repeat</keyword>
<reference evidence="11" key="1">
    <citation type="submission" date="2019-10" db="EMBL/GenBank/DDBJ databases">
        <title>Bird 10,000 Genomes (B10K) Project - Family phase.</title>
        <authorList>
            <person name="Zhang G."/>
        </authorList>
    </citation>
    <scope>NUCLEOTIDE SEQUENCE</scope>
    <source>
        <strain evidence="11">B10K-DU-002-69</strain>
        <tissue evidence="11">Muscle</tissue>
    </source>
</reference>
<dbReference type="PRINTS" id="PR00258">
    <property type="entry name" value="SPERACTRCPTR"/>
</dbReference>
<comment type="function">
    <text evidence="6">Binds to extracellular matrix proteins. Binds to pathogen-associated molecular patterns (PAMPs) present on the cell walls of Gram-positive and Gram-negative bacteria and fungi, behaving as a pattern recognition receptor (PRR). Induces bacterial and fungal aggregation and subsequent inhibition of PAMP-induced cytokine release. Does not possess intrinsic bactericidal activity. May play a role in the innate defense and homeostasis of certain epithelial surfaces.</text>
</comment>
<evidence type="ECO:0000313" key="11">
    <source>
        <dbReference type="EMBL" id="NWI63094.1"/>
    </source>
</evidence>
<keyword evidence="5" id="KW-0325">Glycoprotein</keyword>
<feature type="domain" description="SRCR" evidence="10">
    <location>
        <begin position="258"/>
        <end position="358"/>
    </location>
</feature>
<dbReference type="FunFam" id="3.10.250.10:FF:000002">
    <property type="entry name" value="Scavenger receptor cysteine-rich type 1 protein M130"/>
    <property type="match status" value="1"/>
</dbReference>
<organism evidence="11 12">
    <name type="scientific">Todus mexicanus</name>
    <name type="common">Puerto Rican tody</name>
    <dbReference type="NCBI Taxonomy" id="135184"/>
    <lineage>
        <taxon>Eukaryota</taxon>
        <taxon>Metazoa</taxon>
        <taxon>Chordata</taxon>
        <taxon>Craniata</taxon>
        <taxon>Vertebrata</taxon>
        <taxon>Euteleostomi</taxon>
        <taxon>Archelosauria</taxon>
        <taxon>Archosauria</taxon>
        <taxon>Dinosauria</taxon>
        <taxon>Saurischia</taxon>
        <taxon>Theropoda</taxon>
        <taxon>Coelurosauria</taxon>
        <taxon>Aves</taxon>
        <taxon>Neognathae</taxon>
        <taxon>Neoaves</taxon>
        <taxon>Telluraves</taxon>
        <taxon>Coraciimorphae</taxon>
        <taxon>Coraciiformes</taxon>
        <taxon>Todidae</taxon>
        <taxon>Todus</taxon>
    </lineage>
</organism>
<feature type="disulfide bond" evidence="9">
    <location>
        <begin position="431"/>
        <end position="441"/>
    </location>
</feature>
<feature type="disulfide bond" evidence="9">
    <location>
        <begin position="400"/>
        <end position="461"/>
    </location>
</feature>
<dbReference type="Pfam" id="PF00530">
    <property type="entry name" value="SRCR"/>
    <property type="match status" value="4"/>
</dbReference>
<feature type="disulfide bond" evidence="9">
    <location>
        <begin position="327"/>
        <end position="337"/>
    </location>
</feature>
<evidence type="ECO:0000256" key="4">
    <source>
        <dbReference type="ARBA" id="ARBA00023170"/>
    </source>
</evidence>
<feature type="disulfide bond" evidence="9">
    <location>
        <begin position="68"/>
        <end position="132"/>
    </location>
</feature>
<feature type="disulfide bond" evidence="9">
    <location>
        <begin position="112"/>
        <end position="122"/>
    </location>
</feature>
<feature type="disulfide bond" evidence="9">
    <location>
        <begin position="191"/>
        <end position="252"/>
    </location>
</feature>
<dbReference type="PANTHER" id="PTHR19331">
    <property type="entry name" value="SCAVENGER RECEPTOR DOMAIN-CONTAINING"/>
    <property type="match status" value="1"/>
</dbReference>
<evidence type="ECO:0000313" key="12">
    <source>
        <dbReference type="Proteomes" id="UP000660247"/>
    </source>
</evidence>